<name>A0AAD5YCQ3_9APHY</name>
<gene>
    <name evidence="4" type="ORF">NLI96_g7689</name>
</gene>
<evidence type="ECO:0000313" key="4">
    <source>
        <dbReference type="EMBL" id="KAJ3481387.1"/>
    </source>
</evidence>
<feature type="repeat" description="TPR" evidence="3">
    <location>
        <begin position="797"/>
        <end position="830"/>
    </location>
</feature>
<sequence>MAANDSTQQIRRDELSPSSRFAVPFELQEMIIQTFFPDEEVPDTAGLVKCALVCHDWHRIAIHSLYHQIGILGKKQYKVLDSSLRTVESLGPQIHILRISDVTPDENLSPSILHAPERLPNLGQLFFFGLYSSKSSPFPVQPILFVTLPRFHLVHHIHFHQIDLHSLNELRRIIGALPGLRSAILREVSWKMIENERFRPLFNATSWRLSQCSFADCTSNFVAPFFWALPTRLNPKRVPDPTEECHPPLDALDIVPIVELAKFVLSPSETVLGSICWEWRRLEGGDTWCLECCIDEISTNENLTCIRFHLSNHSSPSIQSRVFRIEIHKEDQSEMSLDSLGLLLSSDDFMFQSLKRIDLHFVKQEANSTLNTIARQLSCIAKANKGIIIYVNGASCDLSIPTHSVSHAPQTPGGVCCPRIKDQIVASRTCVLHSLDSLASALHRRGLKEEFVKAKMGAIKIQREFAKADATKYDGLLEGLLFKLVDKHTRNDDAEEGDREEVETLRRFTNQGLSRYIPGLADSLRRVCGALLDLEQNSEALEVGLEDVKLRRALVGQNWATYIPLVANPLHSTKIDLSELTNHIDGHGSVRNEINLRKQIAIRNSSIFTPNFAHSLHNVGLSLARLGRHEEALQSYKEAEDIRRGLVKQNPVKFTRRLADTLHNIGFALEHLGRYDEALQSYKEAMDFRRELAEQDPIVFTPYLAQSVHSMGFCLRGLGRKDEALQSYKEGMETRRVLVEQNPVKYTPYLAQSLHGVGVTLRDLGRFEEALQVYNEAENIRRGLVMQYPVKFNPGLADSLHNMAIPLEHLGRFEEALKSYQEAIDIRRALVKQDAVKYAPYLAQSLHGMGFTLGELGRFEEALQVLEETVGIRRGFVKRDAVEFTPELARSLRRMGFTLKMIGRSEEAMKSYGEATEIIEITRGRVK</sequence>
<keyword evidence="5" id="KW-1185">Reference proteome</keyword>
<dbReference type="PROSITE" id="PS50293">
    <property type="entry name" value="TPR_REGION"/>
    <property type="match status" value="1"/>
</dbReference>
<dbReference type="EMBL" id="JANAWD010000324">
    <property type="protein sequence ID" value="KAJ3481387.1"/>
    <property type="molecule type" value="Genomic_DNA"/>
</dbReference>
<evidence type="ECO:0000256" key="2">
    <source>
        <dbReference type="ARBA" id="ARBA00022803"/>
    </source>
</evidence>
<protein>
    <recommendedName>
        <fullName evidence="6">F-box domain-containing protein</fullName>
    </recommendedName>
</protein>
<dbReference type="Pfam" id="PF13424">
    <property type="entry name" value="TPR_12"/>
    <property type="match status" value="2"/>
</dbReference>
<dbReference type="PANTHER" id="PTHR45641">
    <property type="entry name" value="TETRATRICOPEPTIDE REPEAT PROTEIN (AFU_ORTHOLOGUE AFUA_6G03870)"/>
    <property type="match status" value="1"/>
</dbReference>
<evidence type="ECO:0000256" key="1">
    <source>
        <dbReference type="ARBA" id="ARBA00022737"/>
    </source>
</evidence>
<dbReference type="Gene3D" id="1.25.40.10">
    <property type="entry name" value="Tetratricopeptide repeat domain"/>
    <property type="match status" value="2"/>
</dbReference>
<dbReference type="SMART" id="SM00028">
    <property type="entry name" value="TPR"/>
    <property type="match status" value="7"/>
</dbReference>
<reference evidence="4" key="1">
    <citation type="submission" date="2022-07" db="EMBL/GenBank/DDBJ databases">
        <title>Genome Sequence of Physisporinus lineatus.</title>
        <authorList>
            <person name="Buettner E."/>
        </authorList>
    </citation>
    <scope>NUCLEOTIDE SEQUENCE</scope>
    <source>
        <strain evidence="4">VT162</strain>
    </source>
</reference>
<proteinExistence type="predicted"/>
<evidence type="ECO:0000256" key="3">
    <source>
        <dbReference type="PROSITE-ProRule" id="PRU00339"/>
    </source>
</evidence>
<dbReference type="InterPro" id="IPR011990">
    <property type="entry name" value="TPR-like_helical_dom_sf"/>
</dbReference>
<dbReference type="SUPFAM" id="SSF48452">
    <property type="entry name" value="TPR-like"/>
    <property type="match status" value="2"/>
</dbReference>
<keyword evidence="1" id="KW-0677">Repeat</keyword>
<organism evidence="4 5">
    <name type="scientific">Meripilus lineatus</name>
    <dbReference type="NCBI Taxonomy" id="2056292"/>
    <lineage>
        <taxon>Eukaryota</taxon>
        <taxon>Fungi</taxon>
        <taxon>Dikarya</taxon>
        <taxon>Basidiomycota</taxon>
        <taxon>Agaricomycotina</taxon>
        <taxon>Agaricomycetes</taxon>
        <taxon>Polyporales</taxon>
        <taxon>Meripilaceae</taxon>
        <taxon>Meripilus</taxon>
    </lineage>
</organism>
<dbReference type="PROSITE" id="PS50005">
    <property type="entry name" value="TPR"/>
    <property type="match status" value="2"/>
</dbReference>
<evidence type="ECO:0000313" key="5">
    <source>
        <dbReference type="Proteomes" id="UP001212997"/>
    </source>
</evidence>
<dbReference type="InterPro" id="IPR019734">
    <property type="entry name" value="TPR_rpt"/>
</dbReference>
<feature type="repeat" description="TPR" evidence="3">
    <location>
        <begin position="659"/>
        <end position="692"/>
    </location>
</feature>
<dbReference type="Proteomes" id="UP001212997">
    <property type="component" value="Unassembled WGS sequence"/>
</dbReference>
<dbReference type="AlphaFoldDB" id="A0AAD5YCQ3"/>
<keyword evidence="2 3" id="KW-0802">TPR repeat</keyword>
<evidence type="ECO:0008006" key="6">
    <source>
        <dbReference type="Google" id="ProtNLM"/>
    </source>
</evidence>
<comment type="caution">
    <text evidence="4">The sequence shown here is derived from an EMBL/GenBank/DDBJ whole genome shotgun (WGS) entry which is preliminary data.</text>
</comment>
<dbReference type="PANTHER" id="PTHR45641:SF19">
    <property type="entry name" value="NEPHROCYSTIN-3"/>
    <property type="match status" value="1"/>
</dbReference>
<accession>A0AAD5YCQ3</accession>
<dbReference type="Pfam" id="PF13374">
    <property type="entry name" value="TPR_10"/>
    <property type="match status" value="2"/>
</dbReference>